<accession>E1RG33</accession>
<dbReference type="STRING" id="679926.Mpet_1511"/>
<dbReference type="PANTHER" id="PTHR12818:SF0">
    <property type="entry name" value="TRNA (ADENINE(37)-N6)-METHYLTRANSFERASE"/>
    <property type="match status" value="1"/>
</dbReference>
<dbReference type="PANTHER" id="PTHR12818">
    <property type="entry name" value="TRNA (ADENINE(37)-N6)-METHYLTRANSFERASE"/>
    <property type="match status" value="1"/>
</dbReference>
<dbReference type="InterPro" id="IPR036413">
    <property type="entry name" value="YaeB-like_sf"/>
</dbReference>
<dbReference type="AlphaFoldDB" id="E1RG33"/>
<dbReference type="Gene3D" id="2.40.30.70">
    <property type="entry name" value="YaeB-like"/>
    <property type="match status" value="1"/>
</dbReference>
<dbReference type="InterPro" id="IPR036414">
    <property type="entry name" value="YaeB_N_sf"/>
</dbReference>
<proteinExistence type="inferred from homology"/>
<dbReference type="KEGG" id="mpi:Mpet_1511"/>
<dbReference type="InterPro" id="IPR023370">
    <property type="entry name" value="TrmO-like_N"/>
</dbReference>
<dbReference type="InterPro" id="IPR040372">
    <property type="entry name" value="YaeB-like"/>
</dbReference>
<dbReference type="Proteomes" id="UP000006565">
    <property type="component" value="Chromosome"/>
</dbReference>
<comment type="similarity">
    <text evidence="2">Belongs to the tRNA methyltransferase O family.</text>
</comment>
<evidence type="ECO:0000259" key="3">
    <source>
        <dbReference type="PROSITE" id="PS51668"/>
    </source>
</evidence>
<dbReference type="RefSeq" id="WP_013329445.1">
    <property type="nucleotide sequence ID" value="NC_014507.1"/>
</dbReference>
<gene>
    <name evidence="4" type="ordered locus">Mpet_1511</name>
</gene>
<dbReference type="GeneID" id="9743981"/>
<dbReference type="OrthoDB" id="40408at2157"/>
<dbReference type="HOGENOM" id="CLU_013458_2_0_2"/>
<reference evidence="4 5" key="1">
    <citation type="journal article" date="2010" name="Stand. Genomic Sci.">
        <title>Complete genome sequence of Methanoplanus petrolearius type strain (SEBR 4847).</title>
        <authorList>
            <person name="Brambilla E."/>
            <person name="Djao O.D."/>
            <person name="Daligault H."/>
            <person name="Lapidus A."/>
            <person name="Lucas S."/>
            <person name="Hammon N."/>
            <person name="Nolan M."/>
            <person name="Tice H."/>
            <person name="Cheng J.F."/>
            <person name="Han C."/>
            <person name="Tapia R."/>
            <person name="Goodwin L."/>
            <person name="Pitluck S."/>
            <person name="Liolios K."/>
            <person name="Ivanova N."/>
            <person name="Mavromatis K."/>
            <person name="Mikhailova N."/>
            <person name="Pati A."/>
            <person name="Chen A."/>
            <person name="Palaniappan K."/>
            <person name="Land M."/>
            <person name="Hauser L."/>
            <person name="Chang Y.J."/>
            <person name="Jeffries C.D."/>
            <person name="Rohde M."/>
            <person name="Spring S."/>
            <person name="Sikorski J."/>
            <person name="Goker M."/>
            <person name="Woyke T."/>
            <person name="Bristow J."/>
            <person name="Eisen J.A."/>
            <person name="Markowitz V."/>
            <person name="Hugenholtz P."/>
            <person name="Kyrpides N.C."/>
            <person name="Klenk H.P."/>
        </authorList>
    </citation>
    <scope>NUCLEOTIDE SEQUENCE [LARGE SCALE GENOMIC DNA]</scope>
    <source>
        <strain evidence="5">DSM 11571 / OCM 486 / SEBR 4847</strain>
    </source>
</reference>
<sequence>MNDEAAVQAGCLNEFVLNPVGIIKNGIKTPPLVAGEQGLTVNESCESAIEKMANSPETLSEIILNDELEELLDGIDDYSHLVIVYWGHEIGDQGRKLKRIHPAGQEDYPLKGIYSTFSPARPNPVLVTVVKLIERDGPRLTVRGLDAIDNSPVLDIKPYVAELFSFKNTQIPGWITKILEEFVDESRK</sequence>
<organism evidence="4 5">
    <name type="scientific">Methanolacinia petrolearia (strain DSM 11571 / OCM 486 / SEBR 4847)</name>
    <name type="common">Methanoplanus petrolearius</name>
    <dbReference type="NCBI Taxonomy" id="679926"/>
    <lineage>
        <taxon>Archaea</taxon>
        <taxon>Methanobacteriati</taxon>
        <taxon>Methanobacteriota</taxon>
        <taxon>Stenosarchaea group</taxon>
        <taxon>Methanomicrobia</taxon>
        <taxon>Methanomicrobiales</taxon>
        <taxon>Methanomicrobiaceae</taxon>
        <taxon>Methanolacinia</taxon>
    </lineage>
</organism>
<dbReference type="PROSITE" id="PS51668">
    <property type="entry name" value="TSAA_2"/>
    <property type="match status" value="1"/>
</dbReference>
<evidence type="ECO:0000313" key="4">
    <source>
        <dbReference type="EMBL" id="ADN36268.1"/>
    </source>
</evidence>
<dbReference type="Pfam" id="PF01980">
    <property type="entry name" value="TrmO_N"/>
    <property type="match status" value="1"/>
</dbReference>
<keyword evidence="1" id="KW-0949">S-adenosyl-L-methionine</keyword>
<dbReference type="CDD" id="cd09281">
    <property type="entry name" value="UPF0066"/>
    <property type="match status" value="1"/>
</dbReference>
<dbReference type="EMBL" id="CP002117">
    <property type="protein sequence ID" value="ADN36268.1"/>
    <property type="molecule type" value="Genomic_DNA"/>
</dbReference>
<dbReference type="SUPFAM" id="SSF118196">
    <property type="entry name" value="YaeB-like"/>
    <property type="match status" value="1"/>
</dbReference>
<feature type="domain" description="TsaA-like" evidence="3">
    <location>
        <begin position="17"/>
        <end position="168"/>
    </location>
</feature>
<name>E1RG33_METP4</name>
<keyword evidence="5" id="KW-1185">Reference proteome</keyword>
<protein>
    <recommendedName>
        <fullName evidence="3">TsaA-like domain-containing protein</fullName>
    </recommendedName>
</protein>
<dbReference type="eggNOG" id="arCOG00761">
    <property type="taxonomic scope" value="Archaea"/>
</dbReference>
<evidence type="ECO:0000256" key="1">
    <source>
        <dbReference type="ARBA" id="ARBA00022691"/>
    </source>
</evidence>
<evidence type="ECO:0000313" key="5">
    <source>
        <dbReference type="Proteomes" id="UP000006565"/>
    </source>
</evidence>
<evidence type="ECO:0000256" key="2">
    <source>
        <dbReference type="ARBA" id="ARBA00033753"/>
    </source>
</evidence>